<dbReference type="EMBL" id="AZDG01000024">
    <property type="protein sequence ID" value="KRK63705.1"/>
    <property type="molecule type" value="Genomic_DNA"/>
</dbReference>
<organism evidence="1 2">
    <name type="scientific">Companilactobacillus tucceti DSM 20183</name>
    <dbReference type="NCBI Taxonomy" id="1423811"/>
    <lineage>
        <taxon>Bacteria</taxon>
        <taxon>Bacillati</taxon>
        <taxon>Bacillota</taxon>
        <taxon>Bacilli</taxon>
        <taxon>Lactobacillales</taxon>
        <taxon>Lactobacillaceae</taxon>
        <taxon>Companilactobacillus</taxon>
    </lineage>
</organism>
<dbReference type="Proteomes" id="UP000050929">
    <property type="component" value="Unassembled WGS sequence"/>
</dbReference>
<evidence type="ECO:0000313" key="1">
    <source>
        <dbReference type="EMBL" id="KRK63705.1"/>
    </source>
</evidence>
<gene>
    <name evidence="1" type="ORF">FC72_GL001178</name>
</gene>
<protein>
    <submittedName>
        <fullName evidence="1">Uncharacterized protein</fullName>
    </submittedName>
</protein>
<dbReference type="STRING" id="1423811.FC72_GL001178"/>
<dbReference type="OrthoDB" id="2918624at2"/>
<reference evidence="1 2" key="1">
    <citation type="journal article" date="2015" name="Genome Announc.">
        <title>Expanding the biotechnology potential of lactobacilli through comparative genomics of 213 strains and associated genera.</title>
        <authorList>
            <person name="Sun Z."/>
            <person name="Harris H.M."/>
            <person name="McCann A."/>
            <person name="Guo C."/>
            <person name="Argimon S."/>
            <person name="Zhang W."/>
            <person name="Yang X."/>
            <person name="Jeffery I.B."/>
            <person name="Cooney J.C."/>
            <person name="Kagawa T.F."/>
            <person name="Liu W."/>
            <person name="Song Y."/>
            <person name="Salvetti E."/>
            <person name="Wrobel A."/>
            <person name="Rasinkangas P."/>
            <person name="Parkhill J."/>
            <person name="Rea M.C."/>
            <person name="O'Sullivan O."/>
            <person name="Ritari J."/>
            <person name="Douillard F.P."/>
            <person name="Paul Ross R."/>
            <person name="Yang R."/>
            <person name="Briner A.E."/>
            <person name="Felis G.E."/>
            <person name="de Vos W.M."/>
            <person name="Barrangou R."/>
            <person name="Klaenhammer T.R."/>
            <person name="Caufield P.W."/>
            <person name="Cui Y."/>
            <person name="Zhang H."/>
            <person name="O'Toole P.W."/>
        </authorList>
    </citation>
    <scope>NUCLEOTIDE SEQUENCE [LARGE SCALE GENOMIC DNA]</scope>
    <source>
        <strain evidence="1 2">DSM 20183</strain>
    </source>
</reference>
<dbReference type="AlphaFoldDB" id="A0A0R1J491"/>
<evidence type="ECO:0000313" key="2">
    <source>
        <dbReference type="Proteomes" id="UP000050929"/>
    </source>
</evidence>
<accession>A0A0R1J491</accession>
<keyword evidence="2" id="KW-1185">Reference proteome</keyword>
<dbReference type="RefSeq" id="WP_057767114.1">
    <property type="nucleotide sequence ID" value="NZ_AZDG01000024.1"/>
</dbReference>
<comment type="caution">
    <text evidence="1">The sequence shown here is derived from an EMBL/GenBank/DDBJ whole genome shotgun (WGS) entry which is preliminary data.</text>
</comment>
<proteinExistence type="predicted"/>
<name>A0A0R1J491_9LACO</name>
<dbReference type="PATRIC" id="fig|1423811.3.peg.1196"/>
<sequence>MDENTKWLIKEIDQLSSRQNDYEKRALLTSLKKVVFEQQKRIEQAQGELDGRLWDHNNW</sequence>